<comment type="caution">
    <text evidence="1">The sequence shown here is derived from an EMBL/GenBank/DDBJ whole genome shotgun (WGS) entry which is preliminary data.</text>
</comment>
<keyword evidence="1" id="KW-0413">Isomerase</keyword>
<dbReference type="GO" id="GO:1901135">
    <property type="term" value="P:carbohydrate derivative metabolic process"/>
    <property type="evidence" value="ECO:0007669"/>
    <property type="project" value="InterPro"/>
</dbReference>
<evidence type="ECO:0000313" key="1">
    <source>
        <dbReference type="EMBL" id="TYO99312.1"/>
    </source>
</evidence>
<dbReference type="PANTHER" id="PTHR30390">
    <property type="entry name" value="SEDOHEPTULOSE 7-PHOSPHATE ISOMERASE / DNAA INITIATOR-ASSOCIATING FACTOR FOR REPLICATION INITIATION"/>
    <property type="match status" value="1"/>
</dbReference>
<dbReference type="Gene3D" id="3.40.50.10490">
    <property type="entry name" value="Glucose-6-phosphate isomerase like protein, domain 1"/>
    <property type="match status" value="1"/>
</dbReference>
<dbReference type="EMBL" id="VNIB01000003">
    <property type="protein sequence ID" value="TYO99312.1"/>
    <property type="molecule type" value="Genomic_DNA"/>
</dbReference>
<dbReference type="AlphaFoldDB" id="A0A5D3WK22"/>
<organism evidence="1 2">
    <name type="scientific">Geothermobacter ehrlichii</name>
    <dbReference type="NCBI Taxonomy" id="213224"/>
    <lineage>
        <taxon>Bacteria</taxon>
        <taxon>Pseudomonadati</taxon>
        <taxon>Thermodesulfobacteriota</taxon>
        <taxon>Desulfuromonadia</taxon>
        <taxon>Desulfuromonadales</taxon>
        <taxon>Geothermobacteraceae</taxon>
        <taxon>Geothermobacter</taxon>
    </lineage>
</organism>
<keyword evidence="2" id="KW-1185">Reference proteome</keyword>
<dbReference type="OrthoDB" id="5387313at2"/>
<dbReference type="InterPro" id="IPR046348">
    <property type="entry name" value="SIS_dom_sf"/>
</dbReference>
<evidence type="ECO:0000313" key="2">
    <source>
        <dbReference type="Proteomes" id="UP000324159"/>
    </source>
</evidence>
<protein>
    <submittedName>
        <fullName evidence="1">D-sedoheptulose 7-phosphate isomerase</fullName>
    </submittedName>
</protein>
<proteinExistence type="predicted"/>
<dbReference type="Proteomes" id="UP000324159">
    <property type="component" value="Unassembled WGS sequence"/>
</dbReference>
<dbReference type="InterPro" id="IPR050099">
    <property type="entry name" value="SIS_GmhA/DiaA_subfam"/>
</dbReference>
<reference evidence="1 2" key="1">
    <citation type="submission" date="2019-07" db="EMBL/GenBank/DDBJ databases">
        <title>Genomic Encyclopedia of Type Strains, Phase IV (KMG-IV): sequencing the most valuable type-strain genomes for metagenomic binning, comparative biology and taxonomic classification.</title>
        <authorList>
            <person name="Goeker M."/>
        </authorList>
    </citation>
    <scope>NUCLEOTIDE SEQUENCE [LARGE SCALE GENOMIC DNA]</scope>
    <source>
        <strain evidence="1 2">SS015</strain>
    </source>
</reference>
<sequence length="191" mass="21108">MPQTKLLDALQRHAEMIRLTFEAQAGELVRLAQMVAGGFHRESRLFLAGSGNLGRAADLTEAYFLDQLHFERPQLPAYSLSHDQALAASLDRHGRLGELFTRQFLLMATKGDLLLLFADGTHDPALENLAQAAVDTGCTTALVQPEKLDWTGPPVEFCFQVRSDNTGEIVEAALLFGRLLCELVERELFGI</sequence>
<dbReference type="GO" id="GO:0097367">
    <property type="term" value="F:carbohydrate derivative binding"/>
    <property type="evidence" value="ECO:0007669"/>
    <property type="project" value="InterPro"/>
</dbReference>
<accession>A0A5D3WK22</accession>
<name>A0A5D3WK22_9BACT</name>
<dbReference type="RefSeq" id="WP_148895232.1">
    <property type="nucleotide sequence ID" value="NZ_VNIB01000003.1"/>
</dbReference>
<dbReference type="GO" id="GO:0016853">
    <property type="term" value="F:isomerase activity"/>
    <property type="evidence" value="ECO:0007669"/>
    <property type="project" value="UniProtKB-KW"/>
</dbReference>
<gene>
    <name evidence="1" type="ORF">EDC39_103158</name>
</gene>
<dbReference type="SUPFAM" id="SSF53697">
    <property type="entry name" value="SIS domain"/>
    <property type="match status" value="1"/>
</dbReference>